<dbReference type="WBParaSite" id="BXY_0901300.1">
    <property type="protein sequence ID" value="BXY_0901300.1"/>
    <property type="gene ID" value="BXY_0901300"/>
</dbReference>
<feature type="compositionally biased region" description="Polar residues" evidence="1">
    <location>
        <begin position="36"/>
        <end position="45"/>
    </location>
</feature>
<dbReference type="AlphaFoldDB" id="A0A1I7S7M2"/>
<feature type="compositionally biased region" description="Basic residues" evidence="1">
    <location>
        <begin position="54"/>
        <end position="64"/>
    </location>
</feature>
<evidence type="ECO:0000256" key="1">
    <source>
        <dbReference type="SAM" id="MobiDB-lite"/>
    </source>
</evidence>
<dbReference type="Proteomes" id="UP000095284">
    <property type="component" value="Unplaced"/>
</dbReference>
<reference evidence="3" key="1">
    <citation type="submission" date="2016-11" db="UniProtKB">
        <authorList>
            <consortium name="WormBaseParasite"/>
        </authorList>
    </citation>
    <scope>IDENTIFICATION</scope>
</reference>
<name>A0A1I7S7M2_BURXY</name>
<evidence type="ECO:0000313" key="3">
    <source>
        <dbReference type="WBParaSite" id="BXY_0901300.1"/>
    </source>
</evidence>
<accession>A0A1I7S7M2</accession>
<protein>
    <submittedName>
        <fullName evidence="3">Death domain-containing protein</fullName>
    </submittedName>
</protein>
<evidence type="ECO:0000313" key="2">
    <source>
        <dbReference type="Proteomes" id="UP000095284"/>
    </source>
</evidence>
<feature type="compositionally biased region" description="Acidic residues" evidence="1">
    <location>
        <begin position="13"/>
        <end position="31"/>
    </location>
</feature>
<feature type="region of interest" description="Disordered" evidence="1">
    <location>
        <begin position="1"/>
        <end position="68"/>
    </location>
</feature>
<organism evidence="2 3">
    <name type="scientific">Bursaphelenchus xylophilus</name>
    <name type="common">Pinewood nematode worm</name>
    <name type="synonym">Aphelenchoides xylophilus</name>
    <dbReference type="NCBI Taxonomy" id="6326"/>
    <lineage>
        <taxon>Eukaryota</taxon>
        <taxon>Metazoa</taxon>
        <taxon>Ecdysozoa</taxon>
        <taxon>Nematoda</taxon>
        <taxon>Chromadorea</taxon>
        <taxon>Rhabditida</taxon>
        <taxon>Tylenchina</taxon>
        <taxon>Tylenchomorpha</taxon>
        <taxon>Aphelenchoidea</taxon>
        <taxon>Aphelenchoididae</taxon>
        <taxon>Bursaphelenchus</taxon>
    </lineage>
</organism>
<sequence>MSTEKSDPNFEPESFEDGAEIDESPSQDEVMESSRDTSVTPTSVVPNAGVLPRRSSRSRKSPKRLRYDPSFNQIGTVTEEWKASALCSSLDGCTRSMERNPDGQPSQFGPGVPCCQSVFPPSSEASSVEVPSRARLEHLEEILFLNMNEIASRFASLTVQQQFTFIQNLHQANGQFNTDVLTKYLDFDVTNTFSEWLTNPEKHQLEISQIASYLSKLTIQQQNSFIQNLHQASGQVNMEVLSKYIDFDTTDAFRDF</sequence>
<proteinExistence type="predicted"/>